<dbReference type="EMBL" id="CAJNNW010032288">
    <property type="protein sequence ID" value="CAE8712208.1"/>
    <property type="molecule type" value="Genomic_DNA"/>
</dbReference>
<keyword evidence="6" id="KW-0007">Acetylation</keyword>
<dbReference type="GO" id="GO:0005509">
    <property type="term" value="F:calcium ion binding"/>
    <property type="evidence" value="ECO:0007669"/>
    <property type="project" value="InterPro"/>
</dbReference>
<feature type="chain" id="PRO_5032581103" description="Calmodulin" evidence="9">
    <location>
        <begin position="18"/>
        <end position="476"/>
    </location>
</feature>
<keyword evidence="7" id="KW-1015">Disulfide bond</keyword>
<dbReference type="PANTHER" id="PTHR23048">
    <property type="entry name" value="MYOSIN LIGHT CHAIN 1, 3"/>
    <property type="match status" value="1"/>
</dbReference>
<evidence type="ECO:0000256" key="8">
    <source>
        <dbReference type="SAM" id="Coils"/>
    </source>
</evidence>
<comment type="similarity">
    <text evidence="1">Belongs to the calmodulin family.</text>
</comment>
<evidence type="ECO:0000256" key="2">
    <source>
        <dbReference type="ARBA" id="ARBA00020786"/>
    </source>
</evidence>
<evidence type="ECO:0000259" key="10">
    <source>
        <dbReference type="PROSITE" id="PS50222"/>
    </source>
</evidence>
<keyword evidence="8" id="KW-0175">Coiled coil</keyword>
<dbReference type="CDD" id="cd00051">
    <property type="entry name" value="EFh"/>
    <property type="match status" value="2"/>
</dbReference>
<feature type="coiled-coil region" evidence="8">
    <location>
        <begin position="129"/>
        <end position="163"/>
    </location>
</feature>
<evidence type="ECO:0000313" key="12">
    <source>
        <dbReference type="Proteomes" id="UP000626109"/>
    </source>
</evidence>
<dbReference type="InterPro" id="IPR002048">
    <property type="entry name" value="EF_hand_dom"/>
</dbReference>
<evidence type="ECO:0000256" key="4">
    <source>
        <dbReference type="ARBA" id="ARBA00022737"/>
    </source>
</evidence>
<dbReference type="InterPro" id="IPR050230">
    <property type="entry name" value="CALM/Myosin/TropC-like"/>
</dbReference>
<keyword evidence="9" id="KW-0732">Signal</keyword>
<keyword evidence="4" id="KW-0677">Repeat</keyword>
<dbReference type="SMART" id="SM00054">
    <property type="entry name" value="EFh"/>
    <property type="match status" value="4"/>
</dbReference>
<dbReference type="FunFam" id="1.10.238.10:FF:000034">
    <property type="entry name" value="Calmodulin"/>
    <property type="match status" value="1"/>
</dbReference>
<evidence type="ECO:0000256" key="9">
    <source>
        <dbReference type="SAM" id="SignalP"/>
    </source>
</evidence>
<evidence type="ECO:0000256" key="7">
    <source>
        <dbReference type="ARBA" id="ARBA00023157"/>
    </source>
</evidence>
<dbReference type="Gene3D" id="1.10.238.10">
    <property type="entry name" value="EF-hand"/>
    <property type="match status" value="3"/>
</dbReference>
<keyword evidence="3" id="KW-0479">Metal-binding</keyword>
<sequence>MFSAVLLCLLVPSGVQSFEEIRVPSFPVQSERNCSERTVLERGSGNGVDFRCRSSGNCVDIACHCNGVNDCNDQSDEVDCLGSWTAFRSSGETGPSSALSHLPAENGAILKLEAAELVEDHEIQMQQKLDFEKQEQDKLGREVQAEEKRQEVVERQQHLAEEESPAPAPRVDLAQLATEAVQQEMEEESACKNAAQGTDCANHILFAMNHGISASPAWYPGLSPTSSFRDFQALLHLVADNGCSRPCTDEDEGCLKIEDHNPCLLRIQWVRKVEMIEHKDWYPELAKDSSDHQFAQSLYERGVESCRRPCKDGEEEDPNLRESLRLAAEDQLTEEQIAEFKEAFSLFDKDGDGTITTKELGTVMRSLGQNPTEAELQDMINEVDADGNGTIDFPEFLSLMARKMKDTDTEEELIEAFKVFDRDGNGFISAAELRHVMTNLGEKLTDEEVDEMIREADVDGDGQINYEEFVKMMMAK</sequence>
<feature type="domain" description="EF-hand" evidence="10">
    <location>
        <begin position="335"/>
        <end position="370"/>
    </location>
</feature>
<dbReference type="InterPro" id="IPR011992">
    <property type="entry name" value="EF-hand-dom_pair"/>
</dbReference>
<dbReference type="PROSITE" id="PS00018">
    <property type="entry name" value="EF_HAND_1"/>
    <property type="match status" value="4"/>
</dbReference>
<organism evidence="11 12">
    <name type="scientific">Polarella glacialis</name>
    <name type="common">Dinoflagellate</name>
    <dbReference type="NCBI Taxonomy" id="89957"/>
    <lineage>
        <taxon>Eukaryota</taxon>
        <taxon>Sar</taxon>
        <taxon>Alveolata</taxon>
        <taxon>Dinophyceae</taxon>
        <taxon>Suessiales</taxon>
        <taxon>Suessiaceae</taxon>
        <taxon>Polarella</taxon>
    </lineage>
</organism>
<dbReference type="Gene3D" id="4.10.400.10">
    <property type="entry name" value="Low-density Lipoprotein Receptor"/>
    <property type="match status" value="1"/>
</dbReference>
<protein>
    <recommendedName>
        <fullName evidence="2">Calmodulin</fullName>
    </recommendedName>
</protein>
<dbReference type="Pfam" id="PF00057">
    <property type="entry name" value="Ldl_recept_a"/>
    <property type="match status" value="1"/>
</dbReference>
<accession>A0A813KT48</accession>
<comment type="caution">
    <text evidence="11">The sequence shown here is derived from an EMBL/GenBank/DDBJ whole genome shotgun (WGS) entry which is preliminary data.</text>
</comment>
<evidence type="ECO:0000256" key="1">
    <source>
        <dbReference type="ARBA" id="ARBA00009763"/>
    </source>
</evidence>
<dbReference type="GO" id="GO:0016460">
    <property type="term" value="C:myosin II complex"/>
    <property type="evidence" value="ECO:0007669"/>
    <property type="project" value="TreeGrafter"/>
</dbReference>
<evidence type="ECO:0000313" key="11">
    <source>
        <dbReference type="EMBL" id="CAE8712208.1"/>
    </source>
</evidence>
<reference evidence="11" key="1">
    <citation type="submission" date="2021-02" db="EMBL/GenBank/DDBJ databases">
        <authorList>
            <person name="Dougan E. K."/>
            <person name="Rhodes N."/>
            <person name="Thang M."/>
            <person name="Chan C."/>
        </authorList>
    </citation>
    <scope>NUCLEOTIDE SEQUENCE</scope>
</reference>
<dbReference type="InterPro" id="IPR018247">
    <property type="entry name" value="EF_Hand_1_Ca_BS"/>
</dbReference>
<feature type="domain" description="EF-hand" evidence="10">
    <location>
        <begin position="371"/>
        <end position="406"/>
    </location>
</feature>
<keyword evidence="5" id="KW-0106">Calcium</keyword>
<dbReference type="SUPFAM" id="SSF47473">
    <property type="entry name" value="EF-hand"/>
    <property type="match status" value="1"/>
</dbReference>
<dbReference type="SMART" id="SM01184">
    <property type="entry name" value="efhand_Ca_insen"/>
    <property type="match status" value="1"/>
</dbReference>
<name>A0A813KT48_POLGL</name>
<dbReference type="AlphaFoldDB" id="A0A813KT48"/>
<proteinExistence type="inferred from homology"/>
<feature type="signal peptide" evidence="9">
    <location>
        <begin position="1"/>
        <end position="17"/>
    </location>
</feature>
<dbReference type="InterPro" id="IPR023415">
    <property type="entry name" value="LDLR_class-A_CS"/>
</dbReference>
<dbReference type="SMART" id="SM00192">
    <property type="entry name" value="LDLa"/>
    <property type="match status" value="1"/>
</dbReference>
<feature type="domain" description="EF-hand" evidence="10">
    <location>
        <begin position="408"/>
        <end position="443"/>
    </location>
</feature>
<evidence type="ECO:0000256" key="3">
    <source>
        <dbReference type="ARBA" id="ARBA00022723"/>
    </source>
</evidence>
<dbReference type="PROSITE" id="PS50222">
    <property type="entry name" value="EF_HAND_2"/>
    <property type="match status" value="4"/>
</dbReference>
<dbReference type="CDD" id="cd00112">
    <property type="entry name" value="LDLa"/>
    <property type="match status" value="1"/>
</dbReference>
<dbReference type="GO" id="GO:0005737">
    <property type="term" value="C:cytoplasm"/>
    <property type="evidence" value="ECO:0007669"/>
    <property type="project" value="UniProtKB-ARBA"/>
</dbReference>
<dbReference type="PROSITE" id="PS01209">
    <property type="entry name" value="LDLRA_1"/>
    <property type="match status" value="1"/>
</dbReference>
<feature type="domain" description="EF-hand" evidence="10">
    <location>
        <begin position="444"/>
        <end position="476"/>
    </location>
</feature>
<dbReference type="InterPro" id="IPR036055">
    <property type="entry name" value="LDL_receptor-like_sf"/>
</dbReference>
<dbReference type="PANTHER" id="PTHR23048:SF0">
    <property type="entry name" value="CALMODULIN LIKE 3"/>
    <property type="match status" value="1"/>
</dbReference>
<dbReference type="InterPro" id="IPR002172">
    <property type="entry name" value="LDrepeatLR_classA_rpt"/>
</dbReference>
<dbReference type="SUPFAM" id="SSF57424">
    <property type="entry name" value="LDL receptor-like module"/>
    <property type="match status" value="1"/>
</dbReference>
<dbReference type="Proteomes" id="UP000626109">
    <property type="component" value="Unassembled WGS sequence"/>
</dbReference>
<evidence type="ECO:0000256" key="5">
    <source>
        <dbReference type="ARBA" id="ARBA00022837"/>
    </source>
</evidence>
<dbReference type="Pfam" id="PF13499">
    <property type="entry name" value="EF-hand_7"/>
    <property type="match status" value="2"/>
</dbReference>
<dbReference type="FunFam" id="1.10.238.10:FF:000006">
    <property type="entry name" value="Calmodulin 1"/>
    <property type="match status" value="1"/>
</dbReference>
<dbReference type="PROSITE" id="PS50068">
    <property type="entry name" value="LDLRA_2"/>
    <property type="match status" value="1"/>
</dbReference>
<evidence type="ECO:0000256" key="6">
    <source>
        <dbReference type="ARBA" id="ARBA00022990"/>
    </source>
</evidence>
<gene>
    <name evidence="11" type="ORF">PGLA2088_LOCUS36917</name>
</gene>